<dbReference type="InParanoid" id="A0A5J5ELV3"/>
<evidence type="ECO:0000256" key="14">
    <source>
        <dbReference type="PIRNR" id="PIRNR037707"/>
    </source>
</evidence>
<evidence type="ECO:0000256" key="1">
    <source>
        <dbReference type="ARBA" id="ARBA00004572"/>
    </source>
</evidence>
<proteinExistence type="inferred from homology"/>
<protein>
    <recommendedName>
        <fullName evidence="11">Mitochondrial import receptor subunit TOM20</fullName>
    </recommendedName>
    <alternativeName>
        <fullName evidence="10">Mitochondrial 20 kDa outer membrane protein</fullName>
    </alternativeName>
    <alternativeName>
        <fullName evidence="12">Mitochondrial import receptor subunit tom20</fullName>
    </alternativeName>
    <alternativeName>
        <fullName evidence="13">Translocase of outer membrane 20 kDa subunit</fullName>
    </alternativeName>
</protein>
<dbReference type="OrthoDB" id="2154253at2759"/>
<dbReference type="GO" id="GO:0016031">
    <property type="term" value="P:tRNA import into mitochondrion"/>
    <property type="evidence" value="ECO:0007669"/>
    <property type="project" value="TreeGrafter"/>
</dbReference>
<dbReference type="FunCoup" id="A0A5J5ELV3">
    <property type="interactions" value="354"/>
</dbReference>
<dbReference type="GO" id="GO:0030150">
    <property type="term" value="P:protein import into mitochondrial matrix"/>
    <property type="evidence" value="ECO:0007669"/>
    <property type="project" value="TreeGrafter"/>
</dbReference>
<name>A0A5J5ELV3_9PEZI</name>
<evidence type="ECO:0000313" key="16">
    <source>
        <dbReference type="EMBL" id="KAA8896027.1"/>
    </source>
</evidence>
<evidence type="ECO:0000256" key="6">
    <source>
        <dbReference type="ARBA" id="ARBA00022927"/>
    </source>
</evidence>
<dbReference type="EMBL" id="VXIS01000230">
    <property type="protein sequence ID" value="KAA8896027.1"/>
    <property type="molecule type" value="Genomic_DNA"/>
</dbReference>
<dbReference type="InterPro" id="IPR002056">
    <property type="entry name" value="MAS20"/>
</dbReference>
<evidence type="ECO:0000313" key="17">
    <source>
        <dbReference type="Proteomes" id="UP000326924"/>
    </source>
</evidence>
<keyword evidence="9 14" id="KW-0472">Membrane</keyword>
<evidence type="ECO:0000256" key="3">
    <source>
        <dbReference type="ARBA" id="ARBA00022448"/>
    </source>
</evidence>
<organism evidence="16 17">
    <name type="scientific">Sphaerosporella brunnea</name>
    <dbReference type="NCBI Taxonomy" id="1250544"/>
    <lineage>
        <taxon>Eukaryota</taxon>
        <taxon>Fungi</taxon>
        <taxon>Dikarya</taxon>
        <taxon>Ascomycota</taxon>
        <taxon>Pezizomycotina</taxon>
        <taxon>Pezizomycetes</taxon>
        <taxon>Pezizales</taxon>
        <taxon>Pyronemataceae</taxon>
        <taxon>Sphaerosporella</taxon>
    </lineage>
</organism>
<accession>A0A5J5ELV3</accession>
<sequence length="163" mass="18425">MVQTSTVILYGVATAFALTSAYAAYFDYKRRHDPNFRKSLRKEKRQHAKAQRAQQHAASESQRERLREAVRLAQAEGFPTDVEEKEAYFMTEVARGEALCAEGPDSAIEAALCFYRALKVYPQPSDLISIYDKTVPKPVLDLLAEMLAVDRTILTDDEPSHIE</sequence>
<dbReference type="GO" id="GO:0006605">
    <property type="term" value="P:protein targeting"/>
    <property type="evidence" value="ECO:0007669"/>
    <property type="project" value="InterPro"/>
</dbReference>
<evidence type="ECO:0000256" key="5">
    <source>
        <dbReference type="ARBA" id="ARBA00022787"/>
    </source>
</evidence>
<keyword evidence="4" id="KW-0812">Transmembrane</keyword>
<evidence type="ECO:0000256" key="2">
    <source>
        <dbReference type="ARBA" id="ARBA00005792"/>
    </source>
</evidence>
<dbReference type="Proteomes" id="UP000326924">
    <property type="component" value="Unassembled WGS sequence"/>
</dbReference>
<evidence type="ECO:0000256" key="8">
    <source>
        <dbReference type="ARBA" id="ARBA00023128"/>
    </source>
</evidence>
<evidence type="ECO:0000256" key="9">
    <source>
        <dbReference type="ARBA" id="ARBA00023136"/>
    </source>
</evidence>
<dbReference type="PANTHER" id="PTHR12430">
    <property type="entry name" value="MITOCHONDRIAL IMPORT RECEPTOR SUBUNIT TOM20"/>
    <property type="match status" value="1"/>
</dbReference>
<feature type="compositionally biased region" description="Basic residues" evidence="15">
    <location>
        <begin position="41"/>
        <end position="50"/>
    </location>
</feature>
<dbReference type="PIRSF" id="PIRSF037707">
    <property type="entry name" value="MAS20_rcpt"/>
    <property type="match status" value="1"/>
</dbReference>
<dbReference type="SUPFAM" id="SSF47157">
    <property type="entry name" value="Mitochondrial import receptor subunit Tom20"/>
    <property type="match status" value="1"/>
</dbReference>
<dbReference type="InterPro" id="IPR023392">
    <property type="entry name" value="Tom20_dom_sf"/>
</dbReference>
<dbReference type="GO" id="GO:0005742">
    <property type="term" value="C:mitochondrial outer membrane translocase complex"/>
    <property type="evidence" value="ECO:0007669"/>
    <property type="project" value="UniProtKB-UniRule"/>
</dbReference>
<dbReference type="GO" id="GO:0008320">
    <property type="term" value="F:protein transmembrane transporter activity"/>
    <property type="evidence" value="ECO:0007669"/>
    <property type="project" value="TreeGrafter"/>
</dbReference>
<dbReference type="GO" id="GO:0006886">
    <property type="term" value="P:intracellular protein transport"/>
    <property type="evidence" value="ECO:0007669"/>
    <property type="project" value="InterPro"/>
</dbReference>
<reference evidence="16 17" key="1">
    <citation type="submission" date="2019-09" db="EMBL/GenBank/DDBJ databases">
        <title>Draft genome of the ectomycorrhizal ascomycete Sphaerosporella brunnea.</title>
        <authorList>
            <consortium name="DOE Joint Genome Institute"/>
            <person name="Benucci G.M."/>
            <person name="Marozzi G."/>
            <person name="Antonielli L."/>
            <person name="Sanchez S."/>
            <person name="Marco P."/>
            <person name="Wang X."/>
            <person name="Falini L.B."/>
            <person name="Barry K."/>
            <person name="Haridas S."/>
            <person name="Lipzen A."/>
            <person name="Labutti K."/>
            <person name="Grigoriev I.V."/>
            <person name="Murat C."/>
            <person name="Martin F."/>
            <person name="Albertini E."/>
            <person name="Donnini D."/>
            <person name="Bonito G."/>
        </authorList>
    </citation>
    <scope>NUCLEOTIDE SEQUENCE [LARGE SCALE GENOMIC DNA]</scope>
    <source>
        <strain evidence="16 17">Sb_GMNB300</strain>
    </source>
</reference>
<evidence type="ECO:0000256" key="10">
    <source>
        <dbReference type="ARBA" id="ARBA00042705"/>
    </source>
</evidence>
<dbReference type="Pfam" id="PF02064">
    <property type="entry name" value="MAS20"/>
    <property type="match status" value="1"/>
</dbReference>
<evidence type="ECO:0000256" key="4">
    <source>
        <dbReference type="ARBA" id="ARBA00022692"/>
    </source>
</evidence>
<dbReference type="AlphaFoldDB" id="A0A5J5ELV3"/>
<evidence type="ECO:0000256" key="11">
    <source>
        <dbReference type="ARBA" id="ARBA00068548"/>
    </source>
</evidence>
<evidence type="ECO:0000256" key="15">
    <source>
        <dbReference type="SAM" id="MobiDB-lite"/>
    </source>
</evidence>
<dbReference type="GO" id="GO:0030943">
    <property type="term" value="F:mitochondrion targeting sequence binding"/>
    <property type="evidence" value="ECO:0007669"/>
    <property type="project" value="TreeGrafter"/>
</dbReference>
<comment type="similarity">
    <text evidence="2 14">Belongs to the Tom20 family.</text>
</comment>
<keyword evidence="7" id="KW-1133">Transmembrane helix</keyword>
<evidence type="ECO:0000256" key="12">
    <source>
        <dbReference type="ARBA" id="ARBA00073975"/>
    </source>
</evidence>
<dbReference type="Gene3D" id="1.20.960.10">
    <property type="entry name" value="Mitochondrial outer membrane translocase complex, subunit Tom20 domain"/>
    <property type="match status" value="1"/>
</dbReference>
<keyword evidence="17" id="KW-1185">Reference proteome</keyword>
<keyword evidence="8 14" id="KW-0496">Mitochondrion</keyword>
<keyword evidence="5 14" id="KW-1000">Mitochondrion outer membrane</keyword>
<keyword evidence="3" id="KW-0813">Transport</keyword>
<feature type="region of interest" description="Disordered" evidence="15">
    <location>
        <begin position="41"/>
        <end position="64"/>
    </location>
</feature>
<evidence type="ECO:0000256" key="7">
    <source>
        <dbReference type="ARBA" id="ARBA00022989"/>
    </source>
</evidence>
<keyword evidence="6" id="KW-0653">Protein transport</keyword>
<gene>
    <name evidence="16" type="ORF">FN846DRAFT_294900</name>
</gene>
<dbReference type="PRINTS" id="PR00351">
    <property type="entry name" value="OM20RECEPTOR"/>
</dbReference>
<comment type="subcellular location">
    <subcellularLocation>
        <location evidence="1">Mitochondrion outer membrane</location>
        <topology evidence="1">Single-pass membrane protein</topology>
    </subcellularLocation>
</comment>
<evidence type="ECO:0000256" key="13">
    <source>
        <dbReference type="ARBA" id="ARBA00080405"/>
    </source>
</evidence>
<dbReference type="PANTHER" id="PTHR12430:SF0">
    <property type="entry name" value="TRANSLOCASE OF OUTER MITOCHONDRIAL MEMBRANE 20"/>
    <property type="match status" value="1"/>
</dbReference>
<dbReference type="FunFam" id="1.20.960.10:FF:000002">
    <property type="entry name" value="Mitochondrial import receptor subunit TOM20"/>
    <property type="match status" value="1"/>
</dbReference>
<comment type="caution">
    <text evidence="16">The sequence shown here is derived from an EMBL/GenBank/DDBJ whole genome shotgun (WGS) entry which is preliminary data.</text>
</comment>